<dbReference type="GO" id="GO:0046872">
    <property type="term" value="F:metal ion binding"/>
    <property type="evidence" value="ECO:0007669"/>
    <property type="project" value="UniProtKB-KW"/>
</dbReference>
<dbReference type="Gene3D" id="3.40.50.1000">
    <property type="entry name" value="HAD superfamily/HAD-like"/>
    <property type="match status" value="1"/>
</dbReference>
<dbReference type="NCBIfam" id="TIGR01490">
    <property type="entry name" value="HAD-SF-IB-hyp1"/>
    <property type="match status" value="1"/>
</dbReference>
<keyword evidence="5" id="KW-1185">Reference proteome</keyword>
<name>A0AA37SCW2_9GAMM</name>
<dbReference type="InterPro" id="IPR006385">
    <property type="entry name" value="HAD_hydro_SerB1"/>
</dbReference>
<dbReference type="GO" id="GO:0016787">
    <property type="term" value="F:hydrolase activity"/>
    <property type="evidence" value="ECO:0007669"/>
    <property type="project" value="UniProtKB-KW"/>
</dbReference>
<dbReference type="EMBL" id="BSNM01000016">
    <property type="protein sequence ID" value="GLQ33144.1"/>
    <property type="molecule type" value="Genomic_DNA"/>
</dbReference>
<proteinExistence type="predicted"/>
<organism evidence="4 5">
    <name type="scientific">Litoribrevibacter albus</name>
    <dbReference type="NCBI Taxonomy" id="1473156"/>
    <lineage>
        <taxon>Bacteria</taxon>
        <taxon>Pseudomonadati</taxon>
        <taxon>Pseudomonadota</taxon>
        <taxon>Gammaproteobacteria</taxon>
        <taxon>Oceanospirillales</taxon>
        <taxon>Oceanospirillaceae</taxon>
        <taxon>Litoribrevibacter</taxon>
    </lineage>
</organism>
<accession>A0AA37SCW2</accession>
<keyword evidence="3" id="KW-0460">Magnesium</keyword>
<evidence type="ECO:0000256" key="2">
    <source>
        <dbReference type="ARBA" id="ARBA00022801"/>
    </source>
</evidence>
<dbReference type="PANTHER" id="PTHR43344">
    <property type="entry name" value="PHOSPHOSERINE PHOSPHATASE"/>
    <property type="match status" value="1"/>
</dbReference>
<evidence type="ECO:0000313" key="4">
    <source>
        <dbReference type="EMBL" id="GLQ33144.1"/>
    </source>
</evidence>
<dbReference type="RefSeq" id="WP_284383412.1">
    <property type="nucleotide sequence ID" value="NZ_BSNM01000016.1"/>
</dbReference>
<dbReference type="Pfam" id="PF12710">
    <property type="entry name" value="HAD"/>
    <property type="match status" value="1"/>
</dbReference>
<dbReference type="PANTHER" id="PTHR43344:SF13">
    <property type="entry name" value="PHOSPHATASE RV3661-RELATED"/>
    <property type="match status" value="1"/>
</dbReference>
<dbReference type="CDD" id="cd02612">
    <property type="entry name" value="HAD_PGPPase"/>
    <property type="match status" value="1"/>
</dbReference>
<dbReference type="NCBIfam" id="TIGR01488">
    <property type="entry name" value="HAD-SF-IB"/>
    <property type="match status" value="1"/>
</dbReference>
<keyword evidence="1" id="KW-0479">Metal-binding</keyword>
<protein>
    <submittedName>
        <fullName evidence="4">Haloacid dehalogenase</fullName>
    </submittedName>
</protein>
<reference evidence="4" key="1">
    <citation type="journal article" date="2014" name="Int. J. Syst. Evol. Microbiol.">
        <title>Complete genome sequence of Corynebacterium casei LMG S-19264T (=DSM 44701T), isolated from a smear-ripened cheese.</title>
        <authorList>
            <consortium name="US DOE Joint Genome Institute (JGI-PGF)"/>
            <person name="Walter F."/>
            <person name="Albersmeier A."/>
            <person name="Kalinowski J."/>
            <person name="Ruckert C."/>
        </authorList>
    </citation>
    <scope>NUCLEOTIDE SEQUENCE</scope>
    <source>
        <strain evidence="4">NBRC 110071</strain>
    </source>
</reference>
<dbReference type="InterPro" id="IPR023214">
    <property type="entry name" value="HAD_sf"/>
</dbReference>
<dbReference type="InterPro" id="IPR036412">
    <property type="entry name" value="HAD-like_sf"/>
</dbReference>
<evidence type="ECO:0000256" key="3">
    <source>
        <dbReference type="ARBA" id="ARBA00022842"/>
    </source>
</evidence>
<gene>
    <name evidence="4" type="ORF">GCM10007876_36230</name>
</gene>
<dbReference type="SUPFAM" id="SSF56784">
    <property type="entry name" value="HAD-like"/>
    <property type="match status" value="1"/>
</dbReference>
<evidence type="ECO:0000313" key="5">
    <source>
        <dbReference type="Proteomes" id="UP001161389"/>
    </source>
</evidence>
<sequence length="219" mass="25428">MALAIFDLDNTLIHGDSDHAWGEFLVEHNLVDGELYRSKNDDFYRQYVDGTLDIHEYLEFSLSVLTQYSFDEITQWRERFYDQVFTKMMQPKAAELLKSHRDKGDYLLIITATNLFVTEPAKDLLNVDDIIAPTPELIDNQYTGKVTGTPSFQHGKVIRLKEWLQENEYSLEDSFFYSDSHNDLPLLELVDNPVIVDGDHHLLKAAEQRGWPSISLRDK</sequence>
<evidence type="ECO:0000256" key="1">
    <source>
        <dbReference type="ARBA" id="ARBA00022723"/>
    </source>
</evidence>
<comment type="caution">
    <text evidence="4">The sequence shown here is derived from an EMBL/GenBank/DDBJ whole genome shotgun (WGS) entry which is preliminary data.</text>
</comment>
<dbReference type="InterPro" id="IPR050582">
    <property type="entry name" value="HAD-like_SerB"/>
</dbReference>
<reference evidence="4" key="2">
    <citation type="submission" date="2023-01" db="EMBL/GenBank/DDBJ databases">
        <title>Draft genome sequence of Litoribrevibacter albus strain NBRC 110071.</title>
        <authorList>
            <person name="Sun Q."/>
            <person name="Mori K."/>
        </authorList>
    </citation>
    <scope>NUCLEOTIDE SEQUENCE</scope>
    <source>
        <strain evidence="4">NBRC 110071</strain>
    </source>
</reference>
<dbReference type="Proteomes" id="UP001161389">
    <property type="component" value="Unassembled WGS sequence"/>
</dbReference>
<dbReference type="AlphaFoldDB" id="A0AA37SCW2"/>
<keyword evidence="2" id="KW-0378">Hydrolase</keyword>
<dbReference type="Gene3D" id="1.20.1440.100">
    <property type="entry name" value="SG protein - dephosphorylation function"/>
    <property type="match status" value="1"/>
</dbReference>